<sequence>MKGKPKQKRIGREAYDTLMGLLAEAPESPTTPVGVFVANSTKRSLKRQVEELFTP</sequence>
<name>X2KT11_9CAUD</name>
<keyword evidence="2" id="KW-1185">Reference proteome</keyword>
<reference evidence="1 2" key="1">
    <citation type="submission" date="2014-02" db="EMBL/GenBank/DDBJ databases">
        <title>The complete genome of the phage of Vibrio sp. which is highly homologous to Vibro cyclitrophicus was sequenced and analyzed.</title>
        <authorList>
            <person name="Li Z."/>
            <person name="Xu Y."/>
            <person name="Zhang J."/>
        </authorList>
    </citation>
    <scope>NUCLEOTIDE SEQUENCE [LARGE SCALE GENOMIC DNA]</scope>
    <source>
        <strain evidence="1">Phi-Vc1</strain>
    </source>
</reference>
<dbReference type="Proteomes" id="UP000019741">
    <property type="component" value="Segment"/>
</dbReference>
<evidence type="ECO:0000313" key="2">
    <source>
        <dbReference type="Proteomes" id="UP000019741"/>
    </source>
</evidence>
<protein>
    <submittedName>
        <fullName evidence="1">Uncharacterized protein</fullName>
    </submittedName>
</protein>
<organism evidence="1 2">
    <name type="scientific">Vibrio phage Vc1</name>
    <dbReference type="NCBI Taxonomy" id="1480731"/>
    <lineage>
        <taxon>Viruses</taxon>
        <taxon>Duplodnaviria</taxon>
        <taxon>Heunggongvirae</taxon>
        <taxon>Uroviricota</taxon>
        <taxon>Caudoviricetes</taxon>
        <taxon>Drexlerviridae</taxon>
        <taxon>Jhansiroadvirus</taxon>
        <taxon>Jhansiroadvirus gwaliVC1</taxon>
    </lineage>
</organism>
<dbReference type="EMBL" id="KJ502657">
    <property type="protein sequence ID" value="AHN84653.1"/>
    <property type="molecule type" value="Genomic_DNA"/>
</dbReference>
<gene>
    <name evidence="1" type="ORF">PV_002</name>
</gene>
<accession>X2KT11</accession>
<proteinExistence type="predicted"/>
<evidence type="ECO:0000313" key="1">
    <source>
        <dbReference type="EMBL" id="AHN84653.1"/>
    </source>
</evidence>